<dbReference type="InParanoid" id="I7MIQ1"/>
<dbReference type="GO" id="GO:0006511">
    <property type="term" value="P:ubiquitin-dependent protein catabolic process"/>
    <property type="evidence" value="ECO:0007669"/>
    <property type="project" value="InterPro"/>
</dbReference>
<name>I7MIQ1_TETTS</name>
<reference evidence="3" key="1">
    <citation type="journal article" date="2006" name="PLoS Biol.">
        <title>Macronuclear genome sequence of the ciliate Tetrahymena thermophila, a model eukaryote.</title>
        <authorList>
            <person name="Eisen J.A."/>
            <person name="Coyne R.S."/>
            <person name="Wu M."/>
            <person name="Wu D."/>
            <person name="Thiagarajan M."/>
            <person name="Wortman J.R."/>
            <person name="Badger J.H."/>
            <person name="Ren Q."/>
            <person name="Amedeo P."/>
            <person name="Jones K.M."/>
            <person name="Tallon L.J."/>
            <person name="Delcher A.L."/>
            <person name="Salzberg S.L."/>
            <person name="Silva J.C."/>
            <person name="Haas B.J."/>
            <person name="Majoros W.H."/>
            <person name="Farzad M."/>
            <person name="Carlton J.M."/>
            <person name="Smith R.K. Jr."/>
            <person name="Garg J."/>
            <person name="Pearlman R.E."/>
            <person name="Karrer K.M."/>
            <person name="Sun L."/>
            <person name="Manning G."/>
            <person name="Elde N.C."/>
            <person name="Turkewitz A.P."/>
            <person name="Asai D.J."/>
            <person name="Wilkes D.E."/>
            <person name="Wang Y."/>
            <person name="Cai H."/>
            <person name="Collins K."/>
            <person name="Stewart B.A."/>
            <person name="Lee S.R."/>
            <person name="Wilamowska K."/>
            <person name="Weinberg Z."/>
            <person name="Ruzzo W.L."/>
            <person name="Wloga D."/>
            <person name="Gaertig J."/>
            <person name="Frankel J."/>
            <person name="Tsao C.-C."/>
            <person name="Gorovsky M.A."/>
            <person name="Keeling P.J."/>
            <person name="Waller R.F."/>
            <person name="Patron N.J."/>
            <person name="Cherry J.M."/>
            <person name="Stover N.A."/>
            <person name="Krieger C.J."/>
            <person name="del Toro C."/>
            <person name="Ryder H.F."/>
            <person name="Williamson S.C."/>
            <person name="Barbeau R.A."/>
            <person name="Hamilton E.P."/>
            <person name="Orias E."/>
        </authorList>
    </citation>
    <scope>NUCLEOTIDE SEQUENCE [LARGE SCALE GENOMIC DNA]</scope>
    <source>
        <strain evidence="3">SB210</strain>
    </source>
</reference>
<dbReference type="Proteomes" id="UP000009168">
    <property type="component" value="Unassembled WGS sequence"/>
</dbReference>
<dbReference type="eggNOG" id="ENOG502QQ1C">
    <property type="taxonomic scope" value="Eukaryota"/>
</dbReference>
<proteinExistence type="predicted"/>
<keyword evidence="1" id="KW-0175">Coiled coil</keyword>
<sequence>MISRKKATVRDKMFNEDLDKQQKACKNYEEEEVEEKLQKLMEVLDKFQSSQSLKYECFKSDLTQICDFDHNFTFITVLRSKMNNTIFQMLTQIVYKSMNIFSMIYYAESQLTVLKPKNNADLRHEEEAMNILLKTLKIIFLIQPKIIHGINNLNLLFSQVFWLFKQEKCSVRRQKLCIDLMEFFIEGSNFYFNLINIKDIREFIQYADYKQMAHFTKVLALLVLDVKKVKNPFKKQPSQYEESIIINNHQLLLSINNFVLKTIDICLFLTKITSNISVCQSRLELSEAIFNLDQSQVIQLSNFDVTPFQQICDRSDNETQQCFTSNYLLELCLKSCNLTEILFLLSNILQGKRKKEIQNELNKMGFVEQIFNPLFNIFFRHLNSNSPQGQGGSDLLQTSRIQLLRSIINFCDSDEQNKQIKDRMISFEEREYAKWNLFPQLIKNYNSEQDIKEQTQNIQWDNILQLNYSQNLFINIKNKGTINLLISIYSEMEKSNNLTLKFWIASCVETFLRGSNQYHQIMILFFGLQHQITDKLFEKSESNQQNTNQNTKKKDPEEQILMDLMGEFTKYNLINIRYFYQYLRIKNKENKFIQILESNIIDSNVFLRSLWLTQNKLETQSISYPIEEYQTYERLNKFLVQWIILIIKTMCNQQLNQDNICCMNTLILIYLFAWNRGDQHELDIVNKINELLSQCSDMKQKISDCFEQWENYYYFRGKDSFGLSYSTKIPFYYYQISKRRMCDLLDLHQNSLSSVAEDCDFQIPNSMLVDQQKRKSSNSTTKSNTV</sequence>
<organism evidence="2 3">
    <name type="scientific">Tetrahymena thermophila (strain SB210)</name>
    <dbReference type="NCBI Taxonomy" id="312017"/>
    <lineage>
        <taxon>Eukaryota</taxon>
        <taxon>Sar</taxon>
        <taxon>Alveolata</taxon>
        <taxon>Ciliophora</taxon>
        <taxon>Intramacronucleata</taxon>
        <taxon>Oligohymenophorea</taxon>
        <taxon>Hymenostomatida</taxon>
        <taxon>Tetrahymenina</taxon>
        <taxon>Tetrahymenidae</taxon>
        <taxon>Tetrahymena</taxon>
    </lineage>
</organism>
<evidence type="ECO:0000313" key="2">
    <source>
        <dbReference type="EMBL" id="EAS04650.2"/>
    </source>
</evidence>
<dbReference type="GeneID" id="7828342"/>
<evidence type="ECO:0000256" key="1">
    <source>
        <dbReference type="SAM" id="Coils"/>
    </source>
</evidence>
<protein>
    <submittedName>
        <fullName evidence="2">Uncharacterized protein</fullName>
    </submittedName>
</protein>
<dbReference type="STRING" id="312017.I7MIQ1"/>
<accession>I7MIQ1</accession>
<dbReference type="PANTHER" id="PTHR31743:SF1">
    <property type="entry name" value="SHORT TRANSIENT RECEPTOR POTENTIAL CHANNEL 4-ASSOCIATED PROTEIN"/>
    <property type="match status" value="1"/>
</dbReference>
<dbReference type="PANTHER" id="PTHR31743">
    <property type="entry name" value="TRANSIENT RECEPTOR POTENTIAL CHANNEL 4-ASSOCIATED PROTEIN TCPC4AP"/>
    <property type="match status" value="1"/>
</dbReference>
<dbReference type="InterPro" id="IPR022162">
    <property type="entry name" value="TRPC4AP"/>
</dbReference>
<dbReference type="GO" id="GO:0019902">
    <property type="term" value="F:phosphatase binding"/>
    <property type="evidence" value="ECO:0007669"/>
    <property type="project" value="TreeGrafter"/>
</dbReference>
<dbReference type="RefSeq" id="XP_001024895.2">
    <property type="nucleotide sequence ID" value="XM_001024895.2"/>
</dbReference>
<dbReference type="AlphaFoldDB" id="I7MIQ1"/>
<dbReference type="GO" id="GO:0031464">
    <property type="term" value="C:Cul4A-RING E3 ubiquitin ligase complex"/>
    <property type="evidence" value="ECO:0007669"/>
    <property type="project" value="InterPro"/>
</dbReference>
<dbReference type="Pfam" id="PF12463">
    <property type="entry name" value="DUF3689"/>
    <property type="match status" value="1"/>
</dbReference>
<evidence type="ECO:0000313" key="3">
    <source>
        <dbReference type="Proteomes" id="UP000009168"/>
    </source>
</evidence>
<keyword evidence="3" id="KW-1185">Reference proteome</keyword>
<dbReference type="EMBL" id="GG662443">
    <property type="protein sequence ID" value="EAS04650.2"/>
    <property type="molecule type" value="Genomic_DNA"/>
</dbReference>
<gene>
    <name evidence="2" type="ORF">TTHERM_00241710</name>
</gene>
<dbReference type="OrthoDB" id="1866965at2759"/>
<feature type="coiled-coil region" evidence="1">
    <location>
        <begin position="11"/>
        <end position="50"/>
    </location>
</feature>
<dbReference type="KEGG" id="tet:TTHERM_00241710"/>